<dbReference type="InterPro" id="IPR051274">
    <property type="entry name" value="3-5_Exoribonuclease"/>
</dbReference>
<dbReference type="EnsemblPlants" id="OMERI06G21660.1">
    <property type="protein sequence ID" value="OMERI06G21660.1"/>
    <property type="gene ID" value="OMERI06G21660"/>
</dbReference>
<reference evidence="1" key="2">
    <citation type="submission" date="2018-05" db="EMBL/GenBank/DDBJ databases">
        <title>OmerRS3 (Oryza meridionalis Reference Sequence Version 3).</title>
        <authorList>
            <person name="Zhang J."/>
            <person name="Kudrna D."/>
            <person name="Lee S."/>
            <person name="Talag J."/>
            <person name="Welchert J."/>
            <person name="Wing R.A."/>
        </authorList>
    </citation>
    <scope>NUCLEOTIDE SEQUENCE [LARGE SCALE GENOMIC DNA]</scope>
    <source>
        <strain evidence="1">cv. OR44</strain>
    </source>
</reference>
<name>A0A0E0E3Y3_9ORYZ</name>
<accession>A0A0E0E3Y3</accession>
<evidence type="ECO:0000313" key="1">
    <source>
        <dbReference type="EnsemblPlants" id="OMERI06G21660.1"/>
    </source>
</evidence>
<dbReference type="Gramene" id="OMERI06G21660.1">
    <property type="protein sequence ID" value="OMERI06G21660.1"/>
    <property type="gene ID" value="OMERI06G21660"/>
</dbReference>
<dbReference type="Gene3D" id="3.30.420.10">
    <property type="entry name" value="Ribonuclease H-like superfamily/Ribonuclease H"/>
    <property type="match status" value="1"/>
</dbReference>
<protein>
    <submittedName>
        <fullName evidence="1">Uncharacterized protein</fullName>
    </submittedName>
</protein>
<dbReference type="PANTHER" id="PTHR23044">
    <property type="entry name" value="3'-5' EXONUCLEASE ERI1-RELATED"/>
    <property type="match status" value="1"/>
</dbReference>
<dbReference type="STRING" id="40149.A0A0E0E3Y3"/>
<reference evidence="1" key="1">
    <citation type="submission" date="2015-04" db="UniProtKB">
        <authorList>
            <consortium name="EnsemblPlants"/>
        </authorList>
    </citation>
    <scope>IDENTIFICATION</scope>
</reference>
<dbReference type="InterPro" id="IPR036397">
    <property type="entry name" value="RNaseH_sf"/>
</dbReference>
<dbReference type="HOGENOM" id="CLU_186378_0_0_1"/>
<proteinExistence type="predicted"/>
<evidence type="ECO:0000313" key="2">
    <source>
        <dbReference type="Proteomes" id="UP000008021"/>
    </source>
</evidence>
<organism evidence="1">
    <name type="scientific">Oryza meridionalis</name>
    <dbReference type="NCBI Taxonomy" id="40149"/>
    <lineage>
        <taxon>Eukaryota</taxon>
        <taxon>Viridiplantae</taxon>
        <taxon>Streptophyta</taxon>
        <taxon>Embryophyta</taxon>
        <taxon>Tracheophyta</taxon>
        <taxon>Spermatophyta</taxon>
        <taxon>Magnoliopsida</taxon>
        <taxon>Liliopsida</taxon>
        <taxon>Poales</taxon>
        <taxon>Poaceae</taxon>
        <taxon>BOP clade</taxon>
        <taxon>Oryzoideae</taxon>
        <taxon>Oryzeae</taxon>
        <taxon>Oryzinae</taxon>
        <taxon>Oryza</taxon>
    </lineage>
</organism>
<keyword evidence="2" id="KW-1185">Reference proteome</keyword>
<dbReference type="PANTHER" id="PTHR23044:SF76">
    <property type="entry name" value="OS11G0525900 PROTEIN"/>
    <property type="match status" value="1"/>
</dbReference>
<dbReference type="Proteomes" id="UP000008021">
    <property type="component" value="Chromosome 6"/>
</dbReference>
<sequence length="93" mass="10454">MGLREALHTRDTWLETRGVKNAVTSGAGARGGFTVVTWGYWEFWDCRTTLVGEYWFKGINKPEYFNRWINLKAPSNRCSAVAMAAPRSPAGLV</sequence>
<dbReference type="GO" id="GO:0003676">
    <property type="term" value="F:nucleic acid binding"/>
    <property type="evidence" value="ECO:0007669"/>
    <property type="project" value="InterPro"/>
</dbReference>
<dbReference type="AlphaFoldDB" id="A0A0E0E3Y3"/>